<dbReference type="GO" id="GO:0005886">
    <property type="term" value="C:plasma membrane"/>
    <property type="evidence" value="ECO:0007669"/>
    <property type="project" value="UniProtKB-SubCell"/>
</dbReference>
<dbReference type="EMBL" id="CP030750">
    <property type="protein sequence ID" value="AXA23396.1"/>
    <property type="molecule type" value="Genomic_DNA"/>
</dbReference>
<dbReference type="AlphaFoldDB" id="A0AAD0L3W3"/>
<evidence type="ECO:0000256" key="7">
    <source>
        <dbReference type="SAM" id="Phobius"/>
    </source>
</evidence>
<keyword evidence="5 7" id="KW-1133">Transmembrane helix</keyword>
<dbReference type="InterPro" id="IPR032808">
    <property type="entry name" value="DoxX"/>
</dbReference>
<protein>
    <submittedName>
        <fullName evidence="8">DoxX family protein</fullName>
    </submittedName>
</protein>
<keyword evidence="4 7" id="KW-0812">Transmembrane</keyword>
<dbReference type="RefSeq" id="WP_063542904.1">
    <property type="nucleotide sequence ID" value="NZ_CP011789.1"/>
</dbReference>
<keyword evidence="3" id="KW-1003">Cell membrane</keyword>
<evidence type="ECO:0000256" key="3">
    <source>
        <dbReference type="ARBA" id="ARBA00022475"/>
    </source>
</evidence>
<dbReference type="InterPro" id="IPR051907">
    <property type="entry name" value="DoxX-like_oxidoreductase"/>
</dbReference>
<evidence type="ECO:0000313" key="9">
    <source>
        <dbReference type="Proteomes" id="UP000251617"/>
    </source>
</evidence>
<keyword evidence="6 7" id="KW-0472">Membrane</keyword>
<evidence type="ECO:0000256" key="6">
    <source>
        <dbReference type="ARBA" id="ARBA00023136"/>
    </source>
</evidence>
<feature type="transmembrane region" description="Helical" evidence="7">
    <location>
        <begin position="21"/>
        <end position="41"/>
    </location>
</feature>
<sequence>MTSIPRDTLPSARNLQARLEPVFYALLRGVLGIVMFTHGLPKLLGDSHGSMADPMASSTHLIGNVMGLPFAAELAFLVMLLETVGALMLVVGVLTRPVALAMAAEMVGISYALGPTWPWVDRGIEYPVILGSLALYMAIRGGGRFALDHTLWHGR</sequence>
<dbReference type="Pfam" id="PF07681">
    <property type="entry name" value="DoxX"/>
    <property type="match status" value="1"/>
</dbReference>
<evidence type="ECO:0000256" key="4">
    <source>
        <dbReference type="ARBA" id="ARBA00022692"/>
    </source>
</evidence>
<evidence type="ECO:0000313" key="8">
    <source>
        <dbReference type="EMBL" id="AXA23396.1"/>
    </source>
</evidence>
<evidence type="ECO:0000256" key="2">
    <source>
        <dbReference type="ARBA" id="ARBA00006679"/>
    </source>
</evidence>
<evidence type="ECO:0000256" key="1">
    <source>
        <dbReference type="ARBA" id="ARBA00004651"/>
    </source>
</evidence>
<evidence type="ECO:0000256" key="5">
    <source>
        <dbReference type="ARBA" id="ARBA00022989"/>
    </source>
</evidence>
<gene>
    <name evidence="8" type="ORF">C1S65_04410</name>
</gene>
<comment type="similarity">
    <text evidence="2">Belongs to the DoxX family.</text>
</comment>
<comment type="subcellular location">
    <subcellularLocation>
        <location evidence="1">Cell membrane</location>
        <topology evidence="1">Multi-pass membrane protein</topology>
    </subcellularLocation>
</comment>
<proteinExistence type="inferred from homology"/>
<dbReference type="PANTHER" id="PTHR33452">
    <property type="entry name" value="OXIDOREDUCTASE CATD-RELATED"/>
    <property type="match status" value="1"/>
</dbReference>
<name>A0AAD0L3W3_PSEPU</name>
<dbReference type="PANTHER" id="PTHR33452:SF1">
    <property type="entry name" value="INNER MEMBRANE PROTEIN YPHA-RELATED"/>
    <property type="match status" value="1"/>
</dbReference>
<dbReference type="Proteomes" id="UP000251617">
    <property type="component" value="Chromosome"/>
</dbReference>
<reference evidence="8 9" key="1">
    <citation type="submission" date="2018-06" db="EMBL/GenBank/DDBJ databases">
        <title>The genome of Pseudomonas putida NX-1, a lignin degrader.</title>
        <authorList>
            <person name="Xu Z."/>
        </authorList>
    </citation>
    <scope>NUCLEOTIDE SEQUENCE [LARGE SCALE GENOMIC DNA]</scope>
    <source>
        <strain evidence="8 9">NX-1</strain>
    </source>
</reference>
<organism evidence="8 9">
    <name type="scientific">Pseudomonas putida</name>
    <name type="common">Arthrobacter siderocapsulatus</name>
    <dbReference type="NCBI Taxonomy" id="303"/>
    <lineage>
        <taxon>Bacteria</taxon>
        <taxon>Pseudomonadati</taxon>
        <taxon>Pseudomonadota</taxon>
        <taxon>Gammaproteobacteria</taxon>
        <taxon>Pseudomonadales</taxon>
        <taxon>Pseudomonadaceae</taxon>
        <taxon>Pseudomonas</taxon>
    </lineage>
</organism>
<accession>A0AAD0L3W3</accession>